<feature type="region of interest" description="Disordered" evidence="1">
    <location>
        <begin position="117"/>
        <end position="136"/>
    </location>
</feature>
<protein>
    <recommendedName>
        <fullName evidence="4">DUF3800 domain-containing protein</fullName>
    </recommendedName>
</protein>
<reference evidence="2" key="1">
    <citation type="submission" date="2023-07" db="EMBL/GenBank/DDBJ databases">
        <title>Sequencing the genomes of 1000 actinobacteria strains.</title>
        <authorList>
            <person name="Klenk H.-P."/>
        </authorList>
    </citation>
    <scope>NUCLEOTIDE SEQUENCE</scope>
    <source>
        <strain evidence="2">DSM 44707</strain>
    </source>
</reference>
<evidence type="ECO:0000313" key="3">
    <source>
        <dbReference type="Proteomes" id="UP001183643"/>
    </source>
</evidence>
<keyword evidence="3" id="KW-1185">Reference proteome</keyword>
<dbReference type="AlphaFoldDB" id="A0AAE3YS59"/>
<feature type="region of interest" description="Disordered" evidence="1">
    <location>
        <begin position="297"/>
        <end position="334"/>
    </location>
</feature>
<sequence>MAGRHCVAFVDESLLKGSHSPGFYLLAAVILDQDTADQARNAMRAAVGGDYFHTTKLHHAARFRVVEDALDTVAAHAGWVHIVTHAPLDVPKEIARQRCLGQMLPELNRQRVRDVILDSRGADPDPEKRDSNDLRDRRTYRHLVREGTISSRMALRHQPSRDEGLWMADAAAWATQRVLRSDDPVWWNRIADVTTVTDAVTGTDLHIRGDGGGDRAALPHGDHGPQRASQSAPPLLSPPAYPSAADAPPSFPDATLTDLVMQSLYARQAHARVEKQLSRSIAELSAEVRNLHHTIQRIAALHPPQSDAPEATPEPPDTGPQSGVDGRGDLRALE</sequence>
<dbReference type="Proteomes" id="UP001183643">
    <property type="component" value="Unassembled WGS sequence"/>
</dbReference>
<evidence type="ECO:0000256" key="1">
    <source>
        <dbReference type="SAM" id="MobiDB-lite"/>
    </source>
</evidence>
<accession>A0AAE3YS59</accession>
<dbReference type="RefSeq" id="WP_310370072.1">
    <property type="nucleotide sequence ID" value="NZ_JAVDYB010000001.1"/>
</dbReference>
<dbReference type="EMBL" id="JAVDYB010000001">
    <property type="protein sequence ID" value="MDR7277651.1"/>
    <property type="molecule type" value="Genomic_DNA"/>
</dbReference>
<proteinExistence type="predicted"/>
<evidence type="ECO:0008006" key="4">
    <source>
        <dbReference type="Google" id="ProtNLM"/>
    </source>
</evidence>
<organism evidence="2 3">
    <name type="scientific">Catenuloplanes atrovinosus</name>
    <dbReference type="NCBI Taxonomy" id="137266"/>
    <lineage>
        <taxon>Bacteria</taxon>
        <taxon>Bacillati</taxon>
        <taxon>Actinomycetota</taxon>
        <taxon>Actinomycetes</taxon>
        <taxon>Micromonosporales</taxon>
        <taxon>Micromonosporaceae</taxon>
        <taxon>Catenuloplanes</taxon>
    </lineage>
</organism>
<gene>
    <name evidence="2" type="ORF">J2S41_004429</name>
</gene>
<comment type="caution">
    <text evidence="2">The sequence shown here is derived from an EMBL/GenBank/DDBJ whole genome shotgun (WGS) entry which is preliminary data.</text>
</comment>
<evidence type="ECO:0000313" key="2">
    <source>
        <dbReference type="EMBL" id="MDR7277651.1"/>
    </source>
</evidence>
<name>A0AAE3YS59_9ACTN</name>
<feature type="region of interest" description="Disordered" evidence="1">
    <location>
        <begin position="207"/>
        <end position="249"/>
    </location>
</feature>